<dbReference type="GO" id="GO:0009307">
    <property type="term" value="P:DNA restriction-modification system"/>
    <property type="evidence" value="ECO:0007669"/>
    <property type="project" value="UniProtKB-KW"/>
</dbReference>
<evidence type="ECO:0000256" key="1">
    <source>
        <dbReference type="ARBA" id="ARBA00010923"/>
    </source>
</evidence>
<dbReference type="Pfam" id="PF01420">
    <property type="entry name" value="Methylase_S"/>
    <property type="match status" value="2"/>
</dbReference>
<reference evidence="6" key="1">
    <citation type="submission" date="2016-10" db="EMBL/GenBank/DDBJ databases">
        <authorList>
            <person name="Varghese N."/>
            <person name="Submissions S."/>
        </authorList>
    </citation>
    <scope>NUCLEOTIDE SEQUENCE [LARGE SCALE GENOMIC DNA]</scope>
    <source>
        <strain evidence="6">ANC 5076</strain>
    </source>
</reference>
<dbReference type="CDD" id="cd17517">
    <property type="entry name" value="RMtype1_S_EcoKI_StySPI-TRD2-CR2_like"/>
    <property type="match status" value="1"/>
</dbReference>
<dbReference type="GO" id="GO:0003677">
    <property type="term" value="F:DNA binding"/>
    <property type="evidence" value="ECO:0007669"/>
    <property type="project" value="UniProtKB-KW"/>
</dbReference>
<comment type="similarity">
    <text evidence="1">Belongs to the type-I restriction system S methylase family.</text>
</comment>
<dbReference type="CDD" id="cd17246">
    <property type="entry name" value="RMtype1_S_SonII-TRD2-CR2_like"/>
    <property type="match status" value="1"/>
</dbReference>
<dbReference type="SUPFAM" id="SSF116734">
    <property type="entry name" value="DNA methylase specificity domain"/>
    <property type="match status" value="2"/>
</dbReference>
<dbReference type="Gene3D" id="3.90.220.20">
    <property type="entry name" value="DNA methylase specificity domains"/>
    <property type="match status" value="2"/>
</dbReference>
<feature type="domain" description="Type I restriction modification DNA specificity" evidence="4">
    <location>
        <begin position="229"/>
        <end position="405"/>
    </location>
</feature>
<evidence type="ECO:0000259" key="4">
    <source>
        <dbReference type="Pfam" id="PF01420"/>
    </source>
</evidence>
<dbReference type="PANTHER" id="PTHR30408">
    <property type="entry name" value="TYPE-1 RESTRICTION ENZYME ECOKI SPECIFICITY PROTEIN"/>
    <property type="match status" value="1"/>
</dbReference>
<dbReference type="PANTHER" id="PTHR30408:SF12">
    <property type="entry name" value="TYPE I RESTRICTION ENZYME MJAVIII SPECIFICITY SUBUNIT"/>
    <property type="match status" value="1"/>
</dbReference>
<accession>A0A1I6VK02</accession>
<gene>
    <name evidence="5" type="ORF">SAMN05444586_10282</name>
</gene>
<protein>
    <submittedName>
        <fullName evidence="5">Type I restriction enzyme, S subunit</fullName>
    </submittedName>
</protein>
<evidence type="ECO:0000313" key="5">
    <source>
        <dbReference type="EMBL" id="SFT14022.1"/>
    </source>
</evidence>
<name>A0A1I6VK02_9GAMM</name>
<evidence type="ECO:0000313" key="6">
    <source>
        <dbReference type="Proteomes" id="UP000182827"/>
    </source>
</evidence>
<proteinExistence type="inferred from homology"/>
<feature type="domain" description="Type I restriction modification DNA specificity" evidence="4">
    <location>
        <begin position="14"/>
        <end position="190"/>
    </location>
</feature>
<evidence type="ECO:0000256" key="3">
    <source>
        <dbReference type="ARBA" id="ARBA00023125"/>
    </source>
</evidence>
<dbReference type="Proteomes" id="UP000182827">
    <property type="component" value="Unassembled WGS sequence"/>
</dbReference>
<keyword evidence="6" id="KW-1185">Reference proteome</keyword>
<dbReference type="AlphaFoldDB" id="A0A1I6VK02"/>
<organism evidence="5 6">
    <name type="scientific">Acinetobacter bohemicus</name>
    <dbReference type="NCBI Taxonomy" id="1435036"/>
    <lineage>
        <taxon>Bacteria</taxon>
        <taxon>Pseudomonadati</taxon>
        <taxon>Pseudomonadota</taxon>
        <taxon>Gammaproteobacteria</taxon>
        <taxon>Moraxellales</taxon>
        <taxon>Moraxellaceae</taxon>
        <taxon>Acinetobacter</taxon>
    </lineage>
</organism>
<dbReference type="EMBL" id="FOZU01000028">
    <property type="protein sequence ID" value="SFT14022.1"/>
    <property type="molecule type" value="Genomic_DNA"/>
</dbReference>
<dbReference type="InterPro" id="IPR052021">
    <property type="entry name" value="Type-I_RS_S_subunit"/>
</dbReference>
<sequence>MAAPKLRFKEFDRDWTTQSLGNVTDITKLAGYEFTKHINYQDSGEIIALRGLNVKGNNLVLEDVKYIDNSDLSMLSRSKLYIDDLLFTYVGTIGEVALIPENDKFYLAPNVCRIRRVNKNILSKYLMFLFSNENFKKNQIDKYTTKSSQPALSMENIRKFEIVFPSVEEQTKIASFLSAVDEKISQLTQKHELLSQYKQGMMQKLFSQQIRFKADDGSEFGEWGNLKIFDLAKDKTLNNGVFNDQNKVGKGYKLINVLDMYINRDIDESRLKLLDLSKKEFEKNKVYYGDIFFTRSSLVKEGIAFSNVYLGNSNDVTYDGHLIKLTPDLDRVSPIFLNYVLKTNAVRKQLIKGGKTATMTTIGQQEVGNTMVPLPCLEEQTKIANFLSAIDQKVEVVAQQIEQAKQWKKGLLQQMFV</sequence>
<dbReference type="InterPro" id="IPR044946">
    <property type="entry name" value="Restrct_endonuc_typeI_TRD_sf"/>
</dbReference>
<keyword evidence="3" id="KW-0238">DNA-binding</keyword>
<dbReference type="InterPro" id="IPR000055">
    <property type="entry name" value="Restrct_endonuc_typeI_TRD"/>
</dbReference>
<keyword evidence="2" id="KW-0680">Restriction system</keyword>
<evidence type="ECO:0000256" key="2">
    <source>
        <dbReference type="ARBA" id="ARBA00022747"/>
    </source>
</evidence>
<dbReference type="Gene3D" id="1.10.287.1120">
    <property type="entry name" value="Bipartite methylase S protein"/>
    <property type="match status" value="1"/>
</dbReference>